<dbReference type="GO" id="GO:0007283">
    <property type="term" value="P:spermatogenesis"/>
    <property type="evidence" value="ECO:0007669"/>
    <property type="project" value="UniProtKB-KW"/>
</dbReference>
<feature type="compositionally biased region" description="Basic and acidic residues" evidence="9">
    <location>
        <begin position="1"/>
        <end position="11"/>
    </location>
</feature>
<dbReference type="STRING" id="64791.A0A151WYY0"/>
<evidence type="ECO:0000256" key="8">
    <source>
        <dbReference type="PROSITE-ProRule" id="PRU00176"/>
    </source>
</evidence>
<dbReference type="CDD" id="cd11465">
    <property type="entry name" value="bHLH_TS_scleraxis_like"/>
    <property type="match status" value="1"/>
</dbReference>
<gene>
    <name evidence="12" type="ORF">ALC60_07821</name>
</gene>
<dbReference type="GO" id="GO:0008494">
    <property type="term" value="F:translation activator activity"/>
    <property type="evidence" value="ECO:0007669"/>
    <property type="project" value="TreeGrafter"/>
</dbReference>
<evidence type="ECO:0000313" key="13">
    <source>
        <dbReference type="Proteomes" id="UP000075809"/>
    </source>
</evidence>
<organism evidence="12 13">
    <name type="scientific">Mycetomoellerius zeteki</name>
    <dbReference type="NCBI Taxonomy" id="64791"/>
    <lineage>
        <taxon>Eukaryota</taxon>
        <taxon>Metazoa</taxon>
        <taxon>Ecdysozoa</taxon>
        <taxon>Arthropoda</taxon>
        <taxon>Hexapoda</taxon>
        <taxon>Insecta</taxon>
        <taxon>Pterygota</taxon>
        <taxon>Neoptera</taxon>
        <taxon>Endopterygota</taxon>
        <taxon>Hymenoptera</taxon>
        <taxon>Apocrita</taxon>
        <taxon>Aculeata</taxon>
        <taxon>Formicoidea</taxon>
        <taxon>Formicidae</taxon>
        <taxon>Myrmicinae</taxon>
        <taxon>Mycetomoellerius</taxon>
    </lineage>
</organism>
<dbReference type="GO" id="GO:0045948">
    <property type="term" value="P:positive regulation of translational initiation"/>
    <property type="evidence" value="ECO:0007669"/>
    <property type="project" value="TreeGrafter"/>
</dbReference>
<evidence type="ECO:0000256" key="9">
    <source>
        <dbReference type="SAM" id="MobiDB-lite"/>
    </source>
</evidence>
<dbReference type="EMBL" id="KQ982649">
    <property type="protein sequence ID" value="KYQ53093.1"/>
    <property type="molecule type" value="Genomic_DNA"/>
</dbReference>
<dbReference type="SUPFAM" id="SSF47459">
    <property type="entry name" value="HLH, helix-loop-helix DNA-binding domain"/>
    <property type="match status" value="1"/>
</dbReference>
<dbReference type="FunFam" id="3.30.70.330:FF:000167">
    <property type="entry name" value="protein boule-like isoform X1"/>
    <property type="match status" value="1"/>
</dbReference>
<feature type="region of interest" description="Disordered" evidence="9">
    <location>
        <begin position="149"/>
        <end position="179"/>
    </location>
</feature>
<evidence type="ECO:0000259" key="11">
    <source>
        <dbReference type="PROSITE" id="PS50888"/>
    </source>
</evidence>
<proteinExistence type="predicted"/>
<reference evidence="12 13" key="1">
    <citation type="submission" date="2015-09" db="EMBL/GenBank/DDBJ databases">
        <title>Trachymyrmex zeteki WGS genome.</title>
        <authorList>
            <person name="Nygaard S."/>
            <person name="Hu H."/>
            <person name="Boomsma J."/>
            <person name="Zhang G."/>
        </authorList>
    </citation>
    <scope>NUCLEOTIDE SEQUENCE [LARGE SCALE GENOMIC DNA]</scope>
    <source>
        <strain evidence="12">Tzet28-1</strain>
        <tissue evidence="12">Whole body</tissue>
    </source>
</reference>
<dbReference type="InterPro" id="IPR000504">
    <property type="entry name" value="RRM_dom"/>
</dbReference>
<evidence type="ECO:0000259" key="10">
    <source>
        <dbReference type="PROSITE" id="PS50102"/>
    </source>
</evidence>
<dbReference type="GO" id="GO:0005737">
    <property type="term" value="C:cytoplasm"/>
    <property type="evidence" value="ECO:0007669"/>
    <property type="project" value="UniProtKB-SubCell"/>
</dbReference>
<dbReference type="Pfam" id="PF00076">
    <property type="entry name" value="RRM_1"/>
    <property type="match status" value="1"/>
</dbReference>
<evidence type="ECO:0000256" key="6">
    <source>
        <dbReference type="ARBA" id="ARBA00022871"/>
    </source>
</evidence>
<name>A0A151WYY0_9HYME</name>
<dbReference type="GO" id="GO:0046983">
    <property type="term" value="F:protein dimerization activity"/>
    <property type="evidence" value="ECO:0007669"/>
    <property type="project" value="InterPro"/>
</dbReference>
<dbReference type="GO" id="GO:0051321">
    <property type="term" value="P:meiotic cell cycle"/>
    <property type="evidence" value="ECO:0007669"/>
    <property type="project" value="UniProtKB-ARBA"/>
</dbReference>
<dbReference type="PANTHER" id="PTHR11176">
    <property type="entry name" value="BOULE-RELATED"/>
    <property type="match status" value="1"/>
</dbReference>
<dbReference type="Pfam" id="PF00010">
    <property type="entry name" value="HLH"/>
    <property type="match status" value="1"/>
</dbReference>
<dbReference type="PROSITE" id="PS50888">
    <property type="entry name" value="BHLH"/>
    <property type="match status" value="1"/>
</dbReference>
<keyword evidence="6" id="KW-0744">Spermatogenesis</keyword>
<evidence type="ECO:0000256" key="2">
    <source>
        <dbReference type="ARBA" id="ARBA00022473"/>
    </source>
</evidence>
<dbReference type="InterPro" id="IPR035979">
    <property type="entry name" value="RBD_domain_sf"/>
</dbReference>
<dbReference type="SUPFAM" id="SSF54928">
    <property type="entry name" value="RNA-binding domain, RBD"/>
    <property type="match status" value="1"/>
</dbReference>
<dbReference type="InterPro" id="IPR034988">
    <property type="entry name" value="DAZ_BOULE_RRM"/>
</dbReference>
<feature type="domain" description="BHLH" evidence="11">
    <location>
        <begin position="30"/>
        <end position="82"/>
    </location>
</feature>
<keyword evidence="3" id="KW-0963">Cytoplasm</keyword>
<dbReference type="InterPro" id="IPR036638">
    <property type="entry name" value="HLH_DNA-bd_sf"/>
</dbReference>
<dbReference type="InterPro" id="IPR012677">
    <property type="entry name" value="Nucleotide-bd_a/b_plait_sf"/>
</dbReference>
<dbReference type="Gene3D" id="4.10.280.10">
    <property type="entry name" value="Helix-loop-helix DNA-binding domain"/>
    <property type="match status" value="1"/>
</dbReference>
<dbReference type="Gene3D" id="3.30.70.330">
    <property type="match status" value="1"/>
</dbReference>
<dbReference type="AlphaFoldDB" id="A0A151WYY0"/>
<dbReference type="GO" id="GO:0070935">
    <property type="term" value="P:3'-UTR-mediated mRNA stabilization"/>
    <property type="evidence" value="ECO:0007669"/>
    <property type="project" value="TreeGrafter"/>
</dbReference>
<dbReference type="SMART" id="SM00360">
    <property type="entry name" value="RRM"/>
    <property type="match status" value="1"/>
</dbReference>
<evidence type="ECO:0000256" key="3">
    <source>
        <dbReference type="ARBA" id="ARBA00022490"/>
    </source>
</evidence>
<protein>
    <submittedName>
        <fullName evidence="12">Protein boule</fullName>
    </submittedName>
</protein>
<evidence type="ECO:0000313" key="12">
    <source>
        <dbReference type="EMBL" id="KYQ53093.1"/>
    </source>
</evidence>
<comment type="subcellular location">
    <subcellularLocation>
        <location evidence="1">Cytoplasm</location>
    </subcellularLocation>
</comment>
<keyword evidence="2" id="KW-0217">Developmental protein</keyword>
<evidence type="ECO:0000256" key="5">
    <source>
        <dbReference type="ARBA" id="ARBA00022845"/>
    </source>
</evidence>
<keyword evidence="7 8" id="KW-0694">RNA-binding</keyword>
<keyword evidence="13" id="KW-1185">Reference proteome</keyword>
<evidence type="ECO:0000256" key="1">
    <source>
        <dbReference type="ARBA" id="ARBA00004496"/>
    </source>
</evidence>
<accession>A0A151WYY0</accession>
<keyword evidence="4" id="KW-0221">Differentiation</keyword>
<dbReference type="InterPro" id="IPR011598">
    <property type="entry name" value="bHLH_dom"/>
</dbReference>
<dbReference type="PROSITE" id="PS50102">
    <property type="entry name" value="RRM"/>
    <property type="match status" value="1"/>
</dbReference>
<dbReference type="PANTHER" id="PTHR11176:SF57">
    <property type="entry name" value="PROTEIN BOULE"/>
    <property type="match status" value="1"/>
</dbReference>
<sequence length="406" mass="43279">MAARRREESTKQRYQANARERDRTLRMRVTLDEIFSEGTRSSLCSVNTAFSALRTLIPTEPADRKLSKIETLRLASSYISHLDAILIAGAMDQPCTRLLESSGVCSTRPQVPRIRSTRRCATGRHLVRAACPVVFGGLLRDGKAASPPEAGSAAEVVGATSSASTGGTEGSSPASSPASAASLTMAAPKYGTLVPNRIFVGGISASTSEAELAQVFSAYGNVKATKIISDRAGVSKGYGFVTFETEEEAKRLQQEAECIVLRERKLNIAPAIKKQPFSRSFDGSTGSPPSVPTSTYYYANGMGLAYQNGMTFYNTAAAAPATSIAPPTDPGTIYQATGVFGPQAATGHQTFAPVMYPCPAPSLYMPQQYQYSPMPTNGLMGEAIPPAFLPNPQQMPTYVLLDAIQY</sequence>
<dbReference type="SMART" id="SM00353">
    <property type="entry name" value="HLH"/>
    <property type="match status" value="1"/>
</dbReference>
<dbReference type="CDD" id="cd12412">
    <property type="entry name" value="RRM_DAZL_BOULE"/>
    <property type="match status" value="1"/>
</dbReference>
<dbReference type="GO" id="GO:0003730">
    <property type="term" value="F:mRNA 3'-UTR binding"/>
    <property type="evidence" value="ECO:0007669"/>
    <property type="project" value="TreeGrafter"/>
</dbReference>
<feature type="region of interest" description="Disordered" evidence="9">
    <location>
        <begin position="1"/>
        <end position="20"/>
    </location>
</feature>
<dbReference type="GO" id="GO:0030154">
    <property type="term" value="P:cell differentiation"/>
    <property type="evidence" value="ECO:0007669"/>
    <property type="project" value="UniProtKB-KW"/>
</dbReference>
<evidence type="ECO:0000256" key="7">
    <source>
        <dbReference type="ARBA" id="ARBA00022884"/>
    </source>
</evidence>
<dbReference type="Proteomes" id="UP000075809">
    <property type="component" value="Unassembled WGS sequence"/>
</dbReference>
<keyword evidence="5" id="KW-0810">Translation regulation</keyword>
<feature type="domain" description="RRM" evidence="10">
    <location>
        <begin position="196"/>
        <end position="273"/>
    </location>
</feature>
<evidence type="ECO:0000256" key="4">
    <source>
        <dbReference type="ARBA" id="ARBA00022782"/>
    </source>
</evidence>